<dbReference type="EMBL" id="JBDFQZ010000006">
    <property type="protein sequence ID" value="KAK9714781.1"/>
    <property type="molecule type" value="Genomic_DNA"/>
</dbReference>
<comment type="caution">
    <text evidence="1">The sequence shown here is derived from an EMBL/GenBank/DDBJ whole genome shotgun (WGS) entry which is preliminary data.</text>
</comment>
<dbReference type="Proteomes" id="UP001443914">
    <property type="component" value="Unassembled WGS sequence"/>
</dbReference>
<gene>
    <name evidence="1" type="ORF">RND81_06G119500</name>
</gene>
<evidence type="ECO:0000313" key="2">
    <source>
        <dbReference type="Proteomes" id="UP001443914"/>
    </source>
</evidence>
<protein>
    <submittedName>
        <fullName evidence="1">Uncharacterized protein</fullName>
    </submittedName>
</protein>
<dbReference type="AlphaFoldDB" id="A0AAW1K568"/>
<sequence>MDRVFRGQRKIERYYFTLAALTTNHIKEREKEEMEFGRFGDGFVDNAMEEVIALESNNIDVSPPSSQKNDLKGYILDLASTMKTVAESHIILESKLLKGASLFANNETVKKLRASSLRLVNEDIEEQDTKEGADLSPVDGTKGGNEFDEFYDDEICNHPSVLAALRLADMVSKNKNPSQISPSQNDKIPYASQKEYVQDYAFCAKRIADDMMALDDKIKLGETIFPNNEAVKKLNSSTTLLYQTYGRHEGEKIQPDFSFDSEDFQAELLAAAMAAERAYTKKLIFEKLRKRYKEPGSPNWGPISFSLGLSQDDVVTQQKK</sequence>
<keyword evidence="2" id="KW-1185">Reference proteome</keyword>
<reference evidence="1" key="1">
    <citation type="submission" date="2024-03" db="EMBL/GenBank/DDBJ databases">
        <title>WGS assembly of Saponaria officinalis var. Norfolk2.</title>
        <authorList>
            <person name="Jenkins J."/>
            <person name="Shu S."/>
            <person name="Grimwood J."/>
            <person name="Barry K."/>
            <person name="Goodstein D."/>
            <person name="Schmutz J."/>
            <person name="Leebens-Mack J."/>
            <person name="Osbourn A."/>
        </authorList>
    </citation>
    <scope>NUCLEOTIDE SEQUENCE [LARGE SCALE GENOMIC DNA]</scope>
    <source>
        <strain evidence="1">JIC</strain>
    </source>
</reference>
<name>A0AAW1K568_SAPOF</name>
<organism evidence="1 2">
    <name type="scientific">Saponaria officinalis</name>
    <name type="common">Common soapwort</name>
    <name type="synonym">Lychnis saponaria</name>
    <dbReference type="NCBI Taxonomy" id="3572"/>
    <lineage>
        <taxon>Eukaryota</taxon>
        <taxon>Viridiplantae</taxon>
        <taxon>Streptophyta</taxon>
        <taxon>Embryophyta</taxon>
        <taxon>Tracheophyta</taxon>
        <taxon>Spermatophyta</taxon>
        <taxon>Magnoliopsida</taxon>
        <taxon>eudicotyledons</taxon>
        <taxon>Gunneridae</taxon>
        <taxon>Pentapetalae</taxon>
        <taxon>Caryophyllales</taxon>
        <taxon>Caryophyllaceae</taxon>
        <taxon>Caryophylleae</taxon>
        <taxon>Saponaria</taxon>
    </lineage>
</organism>
<evidence type="ECO:0000313" key="1">
    <source>
        <dbReference type="EMBL" id="KAK9714781.1"/>
    </source>
</evidence>
<proteinExistence type="predicted"/>
<accession>A0AAW1K568</accession>